<name>A0ABN2KTY1_9MICO</name>
<evidence type="ECO:0000256" key="2">
    <source>
        <dbReference type="ARBA" id="ARBA00023015"/>
    </source>
</evidence>
<evidence type="ECO:0000313" key="7">
    <source>
        <dbReference type="EMBL" id="GAA1765518.1"/>
    </source>
</evidence>
<dbReference type="EMBL" id="BAAAPN010000056">
    <property type="protein sequence ID" value="GAA1765518.1"/>
    <property type="molecule type" value="Genomic_DNA"/>
</dbReference>
<evidence type="ECO:0000256" key="3">
    <source>
        <dbReference type="ARBA" id="ARBA00023125"/>
    </source>
</evidence>
<evidence type="ECO:0000259" key="6">
    <source>
        <dbReference type="PROSITE" id="PS50977"/>
    </source>
</evidence>
<dbReference type="PANTHER" id="PTHR30055">
    <property type="entry name" value="HTH-TYPE TRANSCRIPTIONAL REGULATOR RUTR"/>
    <property type="match status" value="1"/>
</dbReference>
<dbReference type="PROSITE" id="PS50977">
    <property type="entry name" value="HTH_TETR_2"/>
    <property type="match status" value="1"/>
</dbReference>
<dbReference type="InterPro" id="IPR036271">
    <property type="entry name" value="Tet_transcr_reg_TetR-rel_C_sf"/>
</dbReference>
<proteinExistence type="predicted"/>
<feature type="domain" description="HTH tetR-type" evidence="6">
    <location>
        <begin position="15"/>
        <end position="75"/>
    </location>
</feature>
<dbReference type="InterPro" id="IPR009057">
    <property type="entry name" value="Homeodomain-like_sf"/>
</dbReference>
<feature type="DNA-binding region" description="H-T-H motif" evidence="5">
    <location>
        <begin position="38"/>
        <end position="57"/>
    </location>
</feature>
<dbReference type="Pfam" id="PF00440">
    <property type="entry name" value="TetR_N"/>
    <property type="match status" value="1"/>
</dbReference>
<dbReference type="InterPro" id="IPR039538">
    <property type="entry name" value="BetI_C"/>
</dbReference>
<dbReference type="Proteomes" id="UP001501475">
    <property type="component" value="Unassembled WGS sequence"/>
</dbReference>
<reference evidence="7 8" key="1">
    <citation type="journal article" date="2019" name="Int. J. Syst. Evol. Microbiol.">
        <title>The Global Catalogue of Microorganisms (GCM) 10K type strain sequencing project: providing services to taxonomists for standard genome sequencing and annotation.</title>
        <authorList>
            <consortium name="The Broad Institute Genomics Platform"/>
            <consortium name="The Broad Institute Genome Sequencing Center for Infectious Disease"/>
            <person name="Wu L."/>
            <person name="Ma J."/>
        </authorList>
    </citation>
    <scope>NUCLEOTIDE SEQUENCE [LARGE SCALE GENOMIC DNA]</scope>
    <source>
        <strain evidence="7 8">JCM 15591</strain>
    </source>
</reference>
<dbReference type="SUPFAM" id="SSF48498">
    <property type="entry name" value="Tetracyclin repressor-like, C-terminal domain"/>
    <property type="match status" value="1"/>
</dbReference>
<dbReference type="PANTHER" id="PTHR30055:SF234">
    <property type="entry name" value="HTH-TYPE TRANSCRIPTIONAL REGULATOR BETI"/>
    <property type="match status" value="1"/>
</dbReference>
<keyword evidence="8" id="KW-1185">Reference proteome</keyword>
<keyword evidence="2" id="KW-0805">Transcription regulation</keyword>
<accession>A0ABN2KTY1</accession>
<protein>
    <recommendedName>
        <fullName evidence="6">HTH tetR-type domain-containing protein</fullName>
    </recommendedName>
</protein>
<gene>
    <name evidence="7" type="ORF">GCM10009810_25530</name>
</gene>
<organism evidence="7 8">
    <name type="scientific">Nostocoides vanveenii</name>
    <dbReference type="NCBI Taxonomy" id="330835"/>
    <lineage>
        <taxon>Bacteria</taxon>
        <taxon>Bacillati</taxon>
        <taxon>Actinomycetota</taxon>
        <taxon>Actinomycetes</taxon>
        <taxon>Micrococcales</taxon>
        <taxon>Intrasporangiaceae</taxon>
        <taxon>Nostocoides</taxon>
    </lineage>
</organism>
<dbReference type="InterPro" id="IPR001647">
    <property type="entry name" value="HTH_TetR"/>
</dbReference>
<evidence type="ECO:0000256" key="5">
    <source>
        <dbReference type="PROSITE-ProRule" id="PRU00335"/>
    </source>
</evidence>
<evidence type="ECO:0000313" key="8">
    <source>
        <dbReference type="Proteomes" id="UP001501475"/>
    </source>
</evidence>
<comment type="caution">
    <text evidence="7">The sequence shown here is derived from an EMBL/GenBank/DDBJ whole genome shotgun (WGS) entry which is preliminary data.</text>
</comment>
<keyword evidence="1" id="KW-0678">Repressor</keyword>
<evidence type="ECO:0000256" key="1">
    <source>
        <dbReference type="ARBA" id="ARBA00022491"/>
    </source>
</evidence>
<evidence type="ECO:0000256" key="4">
    <source>
        <dbReference type="ARBA" id="ARBA00023163"/>
    </source>
</evidence>
<dbReference type="InterPro" id="IPR050109">
    <property type="entry name" value="HTH-type_TetR-like_transc_reg"/>
</dbReference>
<keyword evidence="4" id="KW-0804">Transcription</keyword>
<dbReference type="Gene3D" id="1.10.357.10">
    <property type="entry name" value="Tetracycline Repressor, domain 2"/>
    <property type="match status" value="1"/>
</dbReference>
<dbReference type="Pfam" id="PF13977">
    <property type="entry name" value="TetR_C_6"/>
    <property type="match status" value="1"/>
</dbReference>
<dbReference type="SUPFAM" id="SSF46689">
    <property type="entry name" value="Homeodomain-like"/>
    <property type="match status" value="1"/>
</dbReference>
<keyword evidence="3 5" id="KW-0238">DNA-binding</keyword>
<sequence length="213" mass="21894">MMARSGGKSGVRSGDATRAALVAAATDALREVGFAGASAREIARRANCQQSLVFYHFGSVSGVLLAALDAVSQRRLAAYQALVADSASADDLLGAAADIIATDLASGDVAVLVEMLAGARLVPGLARQVSERLAIWQEFAQAAVARLLPPGPLSSLAPVPDVAHTVVAGILGLELLAHTSGDRETPARILDQAAGGLALLELLTRRREPKESP</sequence>